<protein>
    <submittedName>
        <fullName evidence="2">Uncharacterized protein</fullName>
    </submittedName>
</protein>
<gene>
    <name evidence="2" type="ORF">P0Y55_09885</name>
</gene>
<dbReference type="Proteomes" id="UP001178662">
    <property type="component" value="Chromosome"/>
</dbReference>
<keyword evidence="3" id="KW-1185">Reference proteome</keyword>
<feature type="transmembrane region" description="Helical" evidence="1">
    <location>
        <begin position="18"/>
        <end position="38"/>
    </location>
</feature>
<dbReference type="EMBL" id="CP119317">
    <property type="protein sequence ID" value="WEK52916.1"/>
    <property type="molecule type" value="Genomic_DNA"/>
</dbReference>
<feature type="transmembrane region" description="Helical" evidence="1">
    <location>
        <begin position="169"/>
        <end position="189"/>
    </location>
</feature>
<keyword evidence="1" id="KW-0472">Membrane</keyword>
<reference evidence="2" key="1">
    <citation type="submission" date="2023-03" db="EMBL/GenBank/DDBJ databases">
        <title>Andean soil-derived lignocellulolytic bacterial consortium as a source of novel taxa and putative plastic-active enzymes.</title>
        <authorList>
            <person name="Diaz-Garcia L."/>
            <person name="Chuvochina M."/>
            <person name="Feuerriegel G."/>
            <person name="Bunk B."/>
            <person name="Sproer C."/>
            <person name="Streit W.R."/>
            <person name="Rodriguez L.M."/>
            <person name="Overmann J."/>
            <person name="Jimenez D.J."/>
        </authorList>
    </citation>
    <scope>NUCLEOTIDE SEQUENCE</scope>
    <source>
        <strain evidence="2">MAG 2441</strain>
    </source>
</reference>
<feature type="transmembrane region" description="Helical" evidence="1">
    <location>
        <begin position="235"/>
        <end position="257"/>
    </location>
</feature>
<feature type="transmembrane region" description="Helical" evidence="1">
    <location>
        <begin position="50"/>
        <end position="67"/>
    </location>
</feature>
<feature type="transmembrane region" description="Helical" evidence="1">
    <location>
        <begin position="139"/>
        <end position="157"/>
    </location>
</feature>
<accession>A0AA95EU38</accession>
<proteinExistence type="predicted"/>
<sequence length="426" mass="49017">MDIDVRNLLASRSWFQKFIMVALVALYGLMSYQYIAILISSKPGYHVDKVLLNIRFIFNFLWFSLPISSTNTEIDGGYWYWFLFSALAFIVFFVALVLRTNKISIHVLLIIFISAHISQMVFFWNLYRRSIHVLSKFDLGVPILVGVISIILFVILFRAIDNPIDPTKIIIFSLLALTAAVLFIAHDLYNIYNAYLVRDFNAYMLRQHNASLNIDFKQFFDFLTERSSIHQLPFLIIRCCVVFFYSNIFISSLKTALNMKRENKKVPEYTRTQTAMQKTQVTNVTKNYEIIQQEKTNSKAPPRQTSPIPPLSEKNTIANPIIDIKEKNSIMLGSIQFYTYGGYGMKVYVNAIVKKEISPTTKSKSGEIYCNKINGIKVGDRLKFVLTDGYWATKEIKVLCEITANADSFSGYLNTEEGRFVIIFGM</sequence>
<evidence type="ECO:0000313" key="2">
    <source>
        <dbReference type="EMBL" id="WEK52916.1"/>
    </source>
</evidence>
<keyword evidence="1" id="KW-0812">Transmembrane</keyword>
<feature type="transmembrane region" description="Helical" evidence="1">
    <location>
        <begin position="105"/>
        <end position="127"/>
    </location>
</feature>
<name>A0AA95EU38_9BACL</name>
<dbReference type="AlphaFoldDB" id="A0AA95EU38"/>
<evidence type="ECO:0000256" key="1">
    <source>
        <dbReference type="SAM" id="Phobius"/>
    </source>
</evidence>
<feature type="transmembrane region" description="Helical" evidence="1">
    <location>
        <begin position="79"/>
        <end position="98"/>
    </location>
</feature>
<keyword evidence="1" id="KW-1133">Transmembrane helix</keyword>
<organism evidence="2 3">
    <name type="scientific">Candidatus Cohnella colombiensis</name>
    <dbReference type="NCBI Taxonomy" id="3121368"/>
    <lineage>
        <taxon>Bacteria</taxon>
        <taxon>Bacillati</taxon>
        <taxon>Bacillota</taxon>
        <taxon>Bacilli</taxon>
        <taxon>Bacillales</taxon>
        <taxon>Paenibacillaceae</taxon>
        <taxon>Cohnella</taxon>
    </lineage>
</organism>
<evidence type="ECO:0000313" key="3">
    <source>
        <dbReference type="Proteomes" id="UP001178662"/>
    </source>
</evidence>